<evidence type="ECO:0000256" key="8">
    <source>
        <dbReference type="SAM" id="SignalP"/>
    </source>
</evidence>
<organism evidence="10 11">
    <name type="scientific">Coxiella burnetii (strain Dugway 5J108-111)</name>
    <dbReference type="NCBI Taxonomy" id="434922"/>
    <lineage>
        <taxon>Bacteria</taxon>
        <taxon>Pseudomonadati</taxon>
        <taxon>Pseudomonadota</taxon>
        <taxon>Gammaproteobacteria</taxon>
        <taxon>Legionellales</taxon>
        <taxon>Coxiellaceae</taxon>
        <taxon>Coxiella</taxon>
    </lineage>
</organism>
<feature type="signal peptide" evidence="8">
    <location>
        <begin position="1"/>
        <end position="21"/>
    </location>
</feature>
<evidence type="ECO:0000256" key="6">
    <source>
        <dbReference type="ARBA" id="ARBA00023316"/>
    </source>
</evidence>
<keyword evidence="5 7" id="KW-0573">Peptidoglycan synthesis</keyword>
<evidence type="ECO:0000256" key="4">
    <source>
        <dbReference type="ARBA" id="ARBA00022960"/>
    </source>
</evidence>
<feature type="active site" description="Proton donor/acceptor" evidence="7">
    <location>
        <position position="173"/>
    </location>
</feature>
<dbReference type="GO" id="GO:0016740">
    <property type="term" value="F:transferase activity"/>
    <property type="evidence" value="ECO:0007669"/>
    <property type="project" value="UniProtKB-KW"/>
</dbReference>
<dbReference type="GO" id="GO:0018104">
    <property type="term" value="P:peptidoglycan-protein cross-linking"/>
    <property type="evidence" value="ECO:0007669"/>
    <property type="project" value="TreeGrafter"/>
</dbReference>
<dbReference type="InterPro" id="IPR005490">
    <property type="entry name" value="LD_TPept_cat_dom"/>
</dbReference>
<dbReference type="UniPathway" id="UPA00219"/>
<dbReference type="InterPro" id="IPR050979">
    <property type="entry name" value="LD-transpeptidase"/>
</dbReference>
<dbReference type="CDD" id="cd16913">
    <property type="entry name" value="YkuD_like"/>
    <property type="match status" value="1"/>
</dbReference>
<evidence type="ECO:0000256" key="3">
    <source>
        <dbReference type="ARBA" id="ARBA00022679"/>
    </source>
</evidence>
<dbReference type="AlphaFoldDB" id="A9KGP8"/>
<dbReference type="GO" id="GO:0071555">
    <property type="term" value="P:cell wall organization"/>
    <property type="evidence" value="ECO:0007669"/>
    <property type="project" value="UniProtKB-UniRule"/>
</dbReference>
<proteinExistence type="inferred from homology"/>
<dbReference type="GO" id="GO:0005576">
    <property type="term" value="C:extracellular region"/>
    <property type="evidence" value="ECO:0007669"/>
    <property type="project" value="TreeGrafter"/>
</dbReference>
<evidence type="ECO:0000256" key="2">
    <source>
        <dbReference type="ARBA" id="ARBA00005992"/>
    </source>
</evidence>
<feature type="active site" description="Nucleophile" evidence="7">
    <location>
        <position position="187"/>
    </location>
</feature>
<evidence type="ECO:0000256" key="7">
    <source>
        <dbReference type="PROSITE-ProRule" id="PRU01373"/>
    </source>
</evidence>
<reference evidence="10 11" key="1">
    <citation type="journal article" date="2009" name="Infect. Immun.">
        <title>Comparative genomics reveal extensive transposon-mediated genomic plasticity and diversity among potential effector proteins within the genus Coxiella.</title>
        <authorList>
            <person name="Beare P.A."/>
            <person name="Unsworth N."/>
            <person name="Andoh M."/>
            <person name="Voth D.E."/>
            <person name="Omsland A."/>
            <person name="Gilk S.D."/>
            <person name="Williams K.P."/>
            <person name="Sobral B.W."/>
            <person name="Kupko J.J.III."/>
            <person name="Porcella S.F."/>
            <person name="Samuel J.E."/>
            <person name="Heinzen R.A."/>
        </authorList>
    </citation>
    <scope>NUCLEOTIDE SEQUENCE [LARGE SCALE GENOMIC DNA]</scope>
    <source>
        <strain evidence="10 11">Dugway 5J108-111</strain>
    </source>
</reference>
<keyword evidence="4 7" id="KW-0133">Cell shape</keyword>
<accession>A9KGP8</accession>
<keyword evidence="8" id="KW-0732">Signal</keyword>
<name>A9KGP8_COXBN</name>
<dbReference type="RefSeq" id="WP_005772772.1">
    <property type="nucleotide sequence ID" value="NC_009727.1"/>
</dbReference>
<dbReference type="FunFam" id="2.40.440.10:FF:000014">
    <property type="entry name" value="Enhanced entry protein"/>
    <property type="match status" value="1"/>
</dbReference>
<dbReference type="PROSITE" id="PS52029">
    <property type="entry name" value="LD_TPASE"/>
    <property type="match status" value="1"/>
</dbReference>
<feature type="chain" id="PRO_5002736990" evidence="8">
    <location>
        <begin position="22"/>
        <end position="214"/>
    </location>
</feature>
<evidence type="ECO:0000259" key="9">
    <source>
        <dbReference type="PROSITE" id="PS52029"/>
    </source>
</evidence>
<evidence type="ECO:0000256" key="5">
    <source>
        <dbReference type="ARBA" id="ARBA00022984"/>
    </source>
</evidence>
<evidence type="ECO:0000313" key="11">
    <source>
        <dbReference type="Proteomes" id="UP000008555"/>
    </source>
</evidence>
<gene>
    <name evidence="10" type="primary">enhA.2</name>
    <name evidence="10" type="ordered locus">CBUD_1762</name>
</gene>
<dbReference type="Pfam" id="PF03734">
    <property type="entry name" value="YkuD"/>
    <property type="match status" value="1"/>
</dbReference>
<keyword evidence="6 7" id="KW-0961">Cell wall biogenesis/degradation</keyword>
<dbReference type="SUPFAM" id="SSF141523">
    <property type="entry name" value="L,D-transpeptidase catalytic domain-like"/>
    <property type="match status" value="1"/>
</dbReference>
<dbReference type="KEGG" id="cbd:CBUD_1762"/>
<protein>
    <submittedName>
        <fullName evidence="10">Enhanced entry protein</fullName>
    </submittedName>
</protein>
<feature type="domain" description="L,D-TPase catalytic" evidence="9">
    <location>
        <begin position="96"/>
        <end position="212"/>
    </location>
</feature>
<dbReference type="PANTHER" id="PTHR30582">
    <property type="entry name" value="L,D-TRANSPEPTIDASE"/>
    <property type="match status" value="1"/>
</dbReference>
<dbReference type="EMBL" id="CP000733">
    <property type="protein sequence ID" value="ABS77356.1"/>
    <property type="molecule type" value="Genomic_DNA"/>
</dbReference>
<dbReference type="GO" id="GO:0008360">
    <property type="term" value="P:regulation of cell shape"/>
    <property type="evidence" value="ECO:0007669"/>
    <property type="project" value="UniProtKB-UniRule"/>
</dbReference>
<dbReference type="GO" id="GO:0071972">
    <property type="term" value="F:peptidoglycan L,D-transpeptidase activity"/>
    <property type="evidence" value="ECO:0007669"/>
    <property type="project" value="TreeGrafter"/>
</dbReference>
<dbReference type="Gene3D" id="2.40.440.10">
    <property type="entry name" value="L,D-transpeptidase catalytic domain-like"/>
    <property type="match status" value="1"/>
</dbReference>
<evidence type="ECO:0000256" key="1">
    <source>
        <dbReference type="ARBA" id="ARBA00004752"/>
    </source>
</evidence>
<evidence type="ECO:0000313" key="10">
    <source>
        <dbReference type="EMBL" id="ABS77356.1"/>
    </source>
</evidence>
<dbReference type="PANTHER" id="PTHR30582:SF2">
    <property type="entry name" value="L,D-TRANSPEPTIDASE YCIB-RELATED"/>
    <property type="match status" value="1"/>
</dbReference>
<dbReference type="Proteomes" id="UP000008555">
    <property type="component" value="Chromosome"/>
</dbReference>
<dbReference type="InterPro" id="IPR038063">
    <property type="entry name" value="Transpep_catalytic_dom"/>
</dbReference>
<keyword evidence="3" id="KW-0808">Transferase</keyword>
<comment type="similarity">
    <text evidence="2">Belongs to the YkuD family.</text>
</comment>
<comment type="pathway">
    <text evidence="1 7">Cell wall biogenesis; peptidoglycan biosynthesis.</text>
</comment>
<sequence>MKSLLITAITTAFLWGGVAVADDTLDDPAYTYALTLGDQDNPEDTADFVESSPNTAFLDENPYGLIADAQNVVQDYSRLPNQIRAPGERVFIFSPRILRWAAYDADGYLVASGKANGGAAFCANLGRPCQTPVGSFRISRKGDASCVSSRFPLPTGGAPMPYCMFFSGGNAIHGSPYISNRNTSHGCIRVYPGAAAWLSHYFMRAGTKVIVLPY</sequence>
<dbReference type="HOGENOM" id="CLU_1287041_0_0_6"/>